<dbReference type="Gene3D" id="3.10.620.30">
    <property type="match status" value="1"/>
</dbReference>
<evidence type="ECO:0000313" key="3">
    <source>
        <dbReference type="EMBL" id="MBE6270128.1"/>
    </source>
</evidence>
<proteinExistence type="predicted"/>
<dbReference type="Proteomes" id="UP000806522">
    <property type="component" value="Unassembled WGS sequence"/>
</dbReference>
<comment type="caution">
    <text evidence="3">The sequence shown here is derived from an EMBL/GenBank/DDBJ whole genome shotgun (WGS) entry which is preliminary data.</text>
</comment>
<dbReference type="SUPFAM" id="SSF54001">
    <property type="entry name" value="Cysteine proteinases"/>
    <property type="match status" value="1"/>
</dbReference>
<dbReference type="Gene3D" id="2.60.40.1120">
    <property type="entry name" value="Carboxypeptidase-like, regulatory domain"/>
    <property type="match status" value="1"/>
</dbReference>
<feature type="domain" description="Transglutaminase-like" evidence="2">
    <location>
        <begin position="137"/>
        <end position="196"/>
    </location>
</feature>
<feature type="chain" id="PRO_5038527443" evidence="1">
    <location>
        <begin position="22"/>
        <end position="804"/>
    </location>
</feature>
<gene>
    <name evidence="3" type="ORF">E7101_04175</name>
</gene>
<dbReference type="EMBL" id="SUYC01000003">
    <property type="protein sequence ID" value="MBE6270128.1"/>
    <property type="molecule type" value="Genomic_DNA"/>
</dbReference>
<protein>
    <submittedName>
        <fullName evidence="3">Transglutaminase domain-containing protein</fullName>
    </submittedName>
</protein>
<dbReference type="AlphaFoldDB" id="A0A9D5NYV3"/>
<sequence length="804" mass="92018">MKKKLTIVTLLLSAMCMQAQAQTREDYVAFLYQFMPQPDKTDYSREFYEKNVALALEAKAALPWGKTVPEREFRHFVVPVRVNNENLDNSREVFYKALKPRVEKLSMKDAILEVNHWCHEHVTYRPSDGRTSSPLATLRTAYGRCGEQSTFTVAALRAVGIPARQVYTPRWAHTDDNHAWVEAWADGKWYFLGACEPEPVLNLGWFNESASRGMLMHTKAFGNYDGPEEVMSVTPCYTEINVIDHYAPTAQVMVRVVDAKGKPVKGARVEFKLYNYAEFFTVADKTTNEQGVVSLTAGKGDMLLWISKDGKVATRKVSFGKDREVKVQLDGRQLPAVVDLDIVPPSISGQLPLVTPEQRAENNRRMAIEDSIRHAYEATMPVEDWRGNHRTIQQFLDEAPNKLMAQKLLGVLSKKDLRDVELAVLKDNQVAAVDTSDIYLKYVLCPRVELEWLTPYKAFFRKEMKTIKTPAELEAWCNKHIRLDNDHNPQGLRMQPMSVYREKLTDELGRNIFFVSVARSLGMPARINEVNGKPQYYANNRWIDAFDTVHNEEPNLQSPKLRLDYKPSAHNDNPKYYIHFTLSKLVDGRLQLQTFPEEATQKDFAEGQELDKGEYILTTGVRMASGKVLAQMKRFTLNGETTISYALRENQEDVQVIGSLNAEDIYHDKADDTEKSLLSTAGRGYYVVAIVAPNQEPTNHAMRDIAVYKQQFEEWGRKMIFLFQNDDEAQRFNFAEFSKMLPNTVVWGTDVDGKIKQEVWQQMKLQSPALPVFLICDSFNRVVFVQQGYTINLGEQLLKVIRQL</sequence>
<dbReference type="SMART" id="SM00460">
    <property type="entry name" value="TGc"/>
    <property type="match status" value="1"/>
</dbReference>
<name>A0A9D5NYV3_XYLRU</name>
<dbReference type="PANTHER" id="PTHR35532:SF5">
    <property type="entry name" value="CARBOHYDRATE-BINDING DOMAIN-CONTAINING PROTEIN"/>
    <property type="match status" value="1"/>
</dbReference>
<reference evidence="3" key="1">
    <citation type="submission" date="2019-04" db="EMBL/GenBank/DDBJ databases">
        <title>Evolution of Biomass-Degrading Anaerobic Consortia Revealed by Metagenomics.</title>
        <authorList>
            <person name="Peng X."/>
        </authorList>
    </citation>
    <scope>NUCLEOTIDE SEQUENCE</scope>
    <source>
        <strain evidence="3">SIG140</strain>
    </source>
</reference>
<dbReference type="Pfam" id="PF01841">
    <property type="entry name" value="Transglut_core"/>
    <property type="match status" value="1"/>
</dbReference>
<feature type="signal peptide" evidence="1">
    <location>
        <begin position="1"/>
        <end position="21"/>
    </location>
</feature>
<evidence type="ECO:0000256" key="1">
    <source>
        <dbReference type="SAM" id="SignalP"/>
    </source>
</evidence>
<dbReference type="PANTHER" id="PTHR35532">
    <property type="entry name" value="SIMILAR TO POLYHYDROXYALKANOATE DEPOLYMERASE"/>
    <property type="match status" value="1"/>
</dbReference>
<evidence type="ECO:0000259" key="2">
    <source>
        <dbReference type="SMART" id="SM00460"/>
    </source>
</evidence>
<dbReference type="InterPro" id="IPR038765">
    <property type="entry name" value="Papain-like_cys_pep_sf"/>
</dbReference>
<dbReference type="InterPro" id="IPR002931">
    <property type="entry name" value="Transglutaminase-like"/>
</dbReference>
<evidence type="ECO:0000313" key="4">
    <source>
        <dbReference type="Proteomes" id="UP000806522"/>
    </source>
</evidence>
<organism evidence="3 4">
    <name type="scientific">Xylanibacter ruminicola</name>
    <name type="common">Prevotella ruminicola</name>
    <dbReference type="NCBI Taxonomy" id="839"/>
    <lineage>
        <taxon>Bacteria</taxon>
        <taxon>Pseudomonadati</taxon>
        <taxon>Bacteroidota</taxon>
        <taxon>Bacteroidia</taxon>
        <taxon>Bacteroidales</taxon>
        <taxon>Prevotellaceae</taxon>
        <taxon>Xylanibacter</taxon>
    </lineage>
</organism>
<accession>A0A9D5NYV3</accession>
<keyword evidence="1" id="KW-0732">Signal</keyword>